<dbReference type="SMR" id="A0A3B6CHI4"/>
<dbReference type="Gramene" id="TraesNOR2B03G01095850.1">
    <property type="protein sequence ID" value="TraesNOR2B03G01095850.1"/>
    <property type="gene ID" value="TraesNOR2B03G01095850"/>
</dbReference>
<dbReference type="Gramene" id="TraesSTA2B03G01069820.1">
    <property type="protein sequence ID" value="TraesSTA2B03G01069820.1"/>
    <property type="gene ID" value="TraesSTA2B03G01069820"/>
</dbReference>
<evidence type="ECO:0000313" key="2">
    <source>
        <dbReference type="Proteomes" id="UP000019116"/>
    </source>
</evidence>
<protein>
    <submittedName>
        <fullName evidence="1">Uncharacterized protein</fullName>
    </submittedName>
</protein>
<dbReference type="Gramene" id="TraesCS2B03G1558100.1">
    <property type="protein sequence ID" value="TraesCS2B03G1558100.1.CDS"/>
    <property type="gene ID" value="TraesCS2B03G1558100"/>
</dbReference>
<evidence type="ECO:0000313" key="1">
    <source>
        <dbReference type="EnsemblPlants" id="TraesCS2B02G624300.1"/>
    </source>
</evidence>
<reference evidence="1" key="2">
    <citation type="submission" date="2018-10" db="UniProtKB">
        <authorList>
            <consortium name="EnsemblPlants"/>
        </authorList>
    </citation>
    <scope>IDENTIFICATION</scope>
</reference>
<dbReference type="Proteomes" id="UP000019116">
    <property type="component" value="Chromosome 2B"/>
</dbReference>
<reference evidence="1" key="1">
    <citation type="submission" date="2018-08" db="EMBL/GenBank/DDBJ databases">
        <authorList>
            <person name="Rossello M."/>
        </authorList>
    </citation>
    <scope>NUCLEOTIDE SEQUENCE [LARGE SCALE GENOMIC DNA]</scope>
    <source>
        <strain evidence="1">cv. Chinese Spring</strain>
    </source>
</reference>
<dbReference type="OMA" id="PHTELMI"/>
<accession>A0A3B6CHI4</accession>
<dbReference type="EnsemblPlants" id="TraesCS2B02G624300.1">
    <property type="protein sequence ID" value="TraesCS2B02G624300.1"/>
    <property type="gene ID" value="TraesCS2B02G624300"/>
</dbReference>
<dbReference type="AlphaFoldDB" id="A0A3B6CHI4"/>
<keyword evidence="2" id="KW-1185">Reference proteome</keyword>
<dbReference type="GeneID" id="123042977"/>
<proteinExistence type="predicted"/>
<dbReference type="RefSeq" id="XP_044321245.1">
    <property type="nucleotide sequence ID" value="XM_044465310.1"/>
</dbReference>
<dbReference type="Gramene" id="TraesLDM2B03G01080890.1">
    <property type="protein sequence ID" value="TraesLDM2B03G01080890.1"/>
    <property type="gene ID" value="TraesLDM2B03G01080890"/>
</dbReference>
<dbReference type="Gramene" id="TraesCS2B02G624300.1">
    <property type="protein sequence ID" value="TraesCS2B02G624300.1"/>
    <property type="gene ID" value="TraesCS2B02G624300"/>
</dbReference>
<dbReference type="Pfam" id="PF08224">
    <property type="entry name" value="DUF1719"/>
    <property type="match status" value="1"/>
</dbReference>
<dbReference type="InterPro" id="IPR013181">
    <property type="entry name" value="DUF1719"/>
</dbReference>
<name>A0A3B6CHI4_WHEAT</name>
<dbReference type="PANTHER" id="PTHR33377:SF4">
    <property type="entry name" value="OS07G0285800 PROTEIN"/>
    <property type="match status" value="1"/>
</dbReference>
<gene>
    <name evidence="1" type="primary">LOC123042977</name>
</gene>
<organism evidence="1">
    <name type="scientific">Triticum aestivum</name>
    <name type="common">Wheat</name>
    <dbReference type="NCBI Taxonomy" id="4565"/>
    <lineage>
        <taxon>Eukaryota</taxon>
        <taxon>Viridiplantae</taxon>
        <taxon>Streptophyta</taxon>
        <taxon>Embryophyta</taxon>
        <taxon>Tracheophyta</taxon>
        <taxon>Spermatophyta</taxon>
        <taxon>Magnoliopsida</taxon>
        <taxon>Liliopsida</taxon>
        <taxon>Poales</taxon>
        <taxon>Poaceae</taxon>
        <taxon>BOP clade</taxon>
        <taxon>Pooideae</taxon>
        <taxon>Triticodae</taxon>
        <taxon>Triticeae</taxon>
        <taxon>Triticinae</taxon>
        <taxon>Triticum</taxon>
    </lineage>
</organism>
<dbReference type="OrthoDB" id="660887at2759"/>
<dbReference type="PANTHER" id="PTHR33377">
    <property type="entry name" value="OS10G0134700 PROTEIN-RELATED"/>
    <property type="match status" value="1"/>
</dbReference>
<sequence>MTEKAMEVVGSAVAQEIVSRGFSFVLSSPEKVSQEDLIERLEMAHIKLDGALERSRMMPITIMASLRLRKKLKDVFKECADLLGKARDRQNVIPSLRRKVMHAVLPSFIVPNQDVLSSSAVRKFELYANEAEKFVRDLESGCSLSHYRFLNPLIRHLLEGKNLSYHMVQGSQTCGLSIWTASVEEYGRVARLDFDYKDRRAPLRNFHLTLALRLYESTDILGVTAKCLQSLGPRFKSLADVATGELTQVCTQDVSYYDPVCSVIWRNVVGLTTGWSPDPFCCIENGPTKPCANNINSSELTGRFPQEVMFVSFDCRFSASDCSRSSNDEAHINTIKAWPPLEMAVSFAPHLPDKHQRGSSLHQSEEEIQTKAINCFIRHPERTEFRMFWGSAHGYAIFHVQKPVTKARRASKRRR</sequence>
<dbReference type="SMART" id="SM01157">
    <property type="entry name" value="DUF1719"/>
    <property type="match status" value="1"/>
</dbReference>